<evidence type="ECO:0000313" key="1">
    <source>
        <dbReference type="EMBL" id="KAJ8876534.1"/>
    </source>
</evidence>
<accession>A0ABQ9GWZ5</accession>
<evidence type="ECO:0000313" key="2">
    <source>
        <dbReference type="Proteomes" id="UP001159363"/>
    </source>
</evidence>
<keyword evidence="2" id="KW-1185">Reference proteome</keyword>
<dbReference type="Proteomes" id="UP001159363">
    <property type="component" value="Chromosome 7"/>
</dbReference>
<gene>
    <name evidence="1" type="ORF">PR048_020979</name>
</gene>
<comment type="caution">
    <text evidence="1">The sequence shown here is derived from an EMBL/GenBank/DDBJ whole genome shotgun (WGS) entry which is preliminary data.</text>
</comment>
<organism evidence="1 2">
    <name type="scientific">Dryococelus australis</name>
    <dbReference type="NCBI Taxonomy" id="614101"/>
    <lineage>
        <taxon>Eukaryota</taxon>
        <taxon>Metazoa</taxon>
        <taxon>Ecdysozoa</taxon>
        <taxon>Arthropoda</taxon>
        <taxon>Hexapoda</taxon>
        <taxon>Insecta</taxon>
        <taxon>Pterygota</taxon>
        <taxon>Neoptera</taxon>
        <taxon>Polyneoptera</taxon>
        <taxon>Phasmatodea</taxon>
        <taxon>Verophasmatodea</taxon>
        <taxon>Anareolatae</taxon>
        <taxon>Phasmatidae</taxon>
        <taxon>Eurycanthinae</taxon>
        <taxon>Dryococelus</taxon>
    </lineage>
</organism>
<sequence length="93" mass="10464">MLTTLLWHLLPECGTFLEPLRKSFQIMPTISIPESLKICVLSELFTLMIIEVGTHIFPNFVSCSTRSRTTVSEFLPLKILKVLFDCATMAGSD</sequence>
<reference evidence="1 2" key="1">
    <citation type="submission" date="2023-02" db="EMBL/GenBank/DDBJ databases">
        <title>LHISI_Scaffold_Assembly.</title>
        <authorList>
            <person name="Stuart O.P."/>
            <person name="Cleave R."/>
            <person name="Magrath M.J.L."/>
            <person name="Mikheyev A.S."/>
        </authorList>
    </citation>
    <scope>NUCLEOTIDE SEQUENCE [LARGE SCALE GENOMIC DNA]</scope>
    <source>
        <strain evidence="1">Daus_M_001</strain>
        <tissue evidence="1">Leg muscle</tissue>
    </source>
</reference>
<proteinExistence type="predicted"/>
<protein>
    <submittedName>
        <fullName evidence="1">Uncharacterized protein</fullName>
    </submittedName>
</protein>
<name>A0ABQ9GWZ5_9NEOP</name>
<dbReference type="EMBL" id="JARBHB010000008">
    <property type="protein sequence ID" value="KAJ8876534.1"/>
    <property type="molecule type" value="Genomic_DNA"/>
</dbReference>